<dbReference type="RefSeq" id="WP_124842108.1">
    <property type="nucleotide sequence ID" value="NZ_RQZG01000001.1"/>
</dbReference>
<feature type="binding site" evidence="11">
    <location>
        <begin position="256"/>
        <end position="257"/>
    </location>
    <ligand>
        <name>FMN</name>
        <dbReference type="ChEBI" id="CHEBI:58210"/>
    </ligand>
</feature>
<evidence type="ECO:0000256" key="3">
    <source>
        <dbReference type="ARBA" id="ARBA00013036"/>
    </source>
</evidence>
<protein>
    <recommendedName>
        <fullName evidence="3 11">Chorismate synthase</fullName>
        <shortName evidence="11">CS</shortName>
        <ecNumber evidence="3 11">4.2.3.5</ecNumber>
    </recommendedName>
    <alternativeName>
        <fullName evidence="11">5-enolpyruvylshikimate-3-phosphate phospholyase</fullName>
    </alternativeName>
</protein>
<comment type="similarity">
    <text evidence="2 11 12">Belongs to the chorismate synthase family.</text>
</comment>
<dbReference type="GO" id="GO:0004107">
    <property type="term" value="F:chorismate synthase activity"/>
    <property type="evidence" value="ECO:0007669"/>
    <property type="project" value="UniProtKB-UniRule"/>
</dbReference>
<dbReference type="EMBL" id="RQZG01000001">
    <property type="protein sequence ID" value="RRD07196.1"/>
    <property type="molecule type" value="Genomic_DNA"/>
</dbReference>
<dbReference type="InterPro" id="IPR000453">
    <property type="entry name" value="Chorismate_synth"/>
</dbReference>
<evidence type="ECO:0000256" key="1">
    <source>
        <dbReference type="ARBA" id="ARBA00005044"/>
    </source>
</evidence>
<sequence length="398" mass="42211">MLRYLTAGESHGQALIATMEGIPAHVRVGEPEISAALARRRLGVGRGARMRFEADEVTVLGGFRHGETLGSPVAIMVGNTEWPKWETVMAPGEVPAEVLIEQARNAKLTRPRPGHADLAGMQKYDFDEARPILERASARETAARVALGTVAAAFLRQACDVEILSHVVELGPVAARPGPPPRWEDLSAIDADPTRCLDPEAAAAMAAEVEACRREGDTLGGVVEVVVWGLPPGLGSHIQGDRRLDSRLAGALMGIQAIKGVEFGDGFDLARRRGSAAHDEILPGERGIIRATHHAGGVEGGMSTGEVLRVRAAMKPIATVPRALRTLDVSTGEAATAHHQRSDVCAVPAAGVVAEAMTALVLAELVLEKFGGDSVTETRRNRDAYLADLELRGLEVHS</sequence>
<comment type="catalytic activity">
    <reaction evidence="11 12">
        <text>5-O-(1-carboxyvinyl)-3-phosphoshikimate = chorismate + phosphate</text>
        <dbReference type="Rhea" id="RHEA:21020"/>
        <dbReference type="ChEBI" id="CHEBI:29748"/>
        <dbReference type="ChEBI" id="CHEBI:43474"/>
        <dbReference type="ChEBI" id="CHEBI:57701"/>
        <dbReference type="EC" id="4.2.3.5"/>
    </reaction>
</comment>
<dbReference type="Gene3D" id="3.60.150.10">
    <property type="entry name" value="Chorismate synthase AroC"/>
    <property type="match status" value="1"/>
</dbReference>
<dbReference type="GO" id="GO:0008652">
    <property type="term" value="P:amino acid biosynthetic process"/>
    <property type="evidence" value="ECO:0007669"/>
    <property type="project" value="UniProtKB-KW"/>
</dbReference>
<dbReference type="PROSITE" id="PS00789">
    <property type="entry name" value="CHORISMATE_SYNTHASE_3"/>
    <property type="match status" value="1"/>
</dbReference>
<evidence type="ECO:0000256" key="2">
    <source>
        <dbReference type="ARBA" id="ARBA00008014"/>
    </source>
</evidence>
<reference evidence="13 14" key="1">
    <citation type="submission" date="2018-11" db="EMBL/GenBank/DDBJ databases">
        <title>Genomes From Bacteria Associated with the Canine Oral Cavity: a Test Case for Automated Genome-Based Taxonomic Assignment.</title>
        <authorList>
            <person name="Coil D.A."/>
            <person name="Jospin G."/>
            <person name="Darling A.E."/>
            <person name="Wallis C."/>
            <person name="Davis I.J."/>
            <person name="Harris S."/>
            <person name="Eisen J.A."/>
            <person name="Holcombe L.J."/>
            <person name="O'Flynn C."/>
        </authorList>
    </citation>
    <scope>NUCLEOTIDE SEQUENCE [LARGE SCALE GENOMIC DNA]</scope>
    <source>
        <strain evidence="13 14">OH887_COT-365</strain>
    </source>
</reference>
<dbReference type="CDD" id="cd07304">
    <property type="entry name" value="Chorismate_synthase"/>
    <property type="match status" value="1"/>
</dbReference>
<feature type="binding site" evidence="11">
    <location>
        <position position="40"/>
    </location>
    <ligand>
        <name>NADP(+)</name>
        <dbReference type="ChEBI" id="CHEBI:58349"/>
    </ligand>
</feature>
<dbReference type="GO" id="GO:0009073">
    <property type="term" value="P:aromatic amino acid family biosynthetic process"/>
    <property type="evidence" value="ECO:0007669"/>
    <property type="project" value="UniProtKB-KW"/>
</dbReference>
<feature type="binding site" evidence="11">
    <location>
        <position position="341"/>
    </location>
    <ligand>
        <name>FMN</name>
        <dbReference type="ChEBI" id="CHEBI:58210"/>
    </ligand>
</feature>
<evidence type="ECO:0000256" key="10">
    <source>
        <dbReference type="ARBA" id="ARBA00023239"/>
    </source>
</evidence>
<evidence type="ECO:0000256" key="7">
    <source>
        <dbReference type="ARBA" id="ARBA00022827"/>
    </source>
</evidence>
<evidence type="ECO:0000256" key="6">
    <source>
        <dbReference type="ARBA" id="ARBA00022643"/>
    </source>
</evidence>
<dbReference type="GO" id="GO:0009423">
    <property type="term" value="P:chorismate biosynthetic process"/>
    <property type="evidence" value="ECO:0007669"/>
    <property type="project" value="UniProtKB-UniRule"/>
</dbReference>
<dbReference type="GO" id="GO:0010181">
    <property type="term" value="F:FMN binding"/>
    <property type="evidence" value="ECO:0007669"/>
    <property type="project" value="TreeGrafter"/>
</dbReference>
<keyword evidence="7 11" id="KW-0274">FAD</keyword>
<dbReference type="InterPro" id="IPR035904">
    <property type="entry name" value="Chorismate_synth_AroC_sf"/>
</dbReference>
<evidence type="ECO:0000313" key="13">
    <source>
        <dbReference type="EMBL" id="RRD07196.1"/>
    </source>
</evidence>
<evidence type="ECO:0000313" key="14">
    <source>
        <dbReference type="Proteomes" id="UP000280819"/>
    </source>
</evidence>
<organism evidence="13 14">
    <name type="scientific">Arachnia propionica</name>
    <dbReference type="NCBI Taxonomy" id="1750"/>
    <lineage>
        <taxon>Bacteria</taxon>
        <taxon>Bacillati</taxon>
        <taxon>Actinomycetota</taxon>
        <taxon>Actinomycetes</taxon>
        <taxon>Propionibacteriales</taxon>
        <taxon>Propionibacteriaceae</taxon>
        <taxon>Arachnia</taxon>
    </lineage>
</organism>
<evidence type="ECO:0000256" key="8">
    <source>
        <dbReference type="ARBA" id="ARBA00022857"/>
    </source>
</evidence>
<proteinExistence type="inferred from homology"/>
<evidence type="ECO:0000256" key="11">
    <source>
        <dbReference type="HAMAP-Rule" id="MF_00300"/>
    </source>
</evidence>
<name>A0A3P1TE69_9ACTN</name>
<dbReference type="InterPro" id="IPR020541">
    <property type="entry name" value="Chorismate_synthase_CS"/>
</dbReference>
<feature type="binding site" evidence="11">
    <location>
        <begin position="315"/>
        <end position="319"/>
    </location>
    <ligand>
        <name>FMN</name>
        <dbReference type="ChEBI" id="CHEBI:58210"/>
    </ligand>
</feature>
<keyword evidence="10 11" id="KW-0456">Lyase</keyword>
<dbReference type="NCBIfam" id="TIGR00033">
    <property type="entry name" value="aroC"/>
    <property type="match status" value="1"/>
</dbReference>
<dbReference type="Proteomes" id="UP000280819">
    <property type="component" value="Unassembled WGS sequence"/>
</dbReference>
<keyword evidence="6 11" id="KW-0288">FMN</keyword>
<dbReference type="NCBIfam" id="NF003793">
    <property type="entry name" value="PRK05382.1"/>
    <property type="match status" value="1"/>
</dbReference>
<evidence type="ECO:0000256" key="5">
    <source>
        <dbReference type="ARBA" id="ARBA00022630"/>
    </source>
</evidence>
<dbReference type="HAMAP" id="MF_00300">
    <property type="entry name" value="Chorismate_synth"/>
    <property type="match status" value="1"/>
</dbReference>
<keyword evidence="8 11" id="KW-0521">NADP</keyword>
<feature type="binding site" evidence="11">
    <location>
        <position position="46"/>
    </location>
    <ligand>
        <name>NADP(+)</name>
        <dbReference type="ChEBI" id="CHEBI:58349"/>
    </ligand>
</feature>
<comment type="caution">
    <text evidence="13">The sequence shown here is derived from an EMBL/GenBank/DDBJ whole genome shotgun (WGS) entry which is preliminary data.</text>
</comment>
<dbReference type="PROSITE" id="PS00787">
    <property type="entry name" value="CHORISMATE_SYNTHASE_1"/>
    <property type="match status" value="1"/>
</dbReference>
<dbReference type="PROSITE" id="PS00788">
    <property type="entry name" value="CHORISMATE_SYNTHASE_2"/>
    <property type="match status" value="1"/>
</dbReference>
<feature type="binding site" evidence="11">
    <location>
        <position position="300"/>
    </location>
    <ligand>
        <name>FMN</name>
        <dbReference type="ChEBI" id="CHEBI:58210"/>
    </ligand>
</feature>
<dbReference type="UniPathway" id="UPA00053">
    <property type="reaction ID" value="UER00090"/>
</dbReference>
<comment type="function">
    <text evidence="11">Catalyzes the anti-1,4-elimination of the C-3 phosphate and the C-6 proR hydrogen from 5-enolpyruvylshikimate-3-phosphate (EPSP) to yield chorismate, which is the branch point compound that serves as the starting substrate for the three terminal pathways of aromatic amino acid biosynthesis. This reaction introduces a second double bond into the aromatic ring system.</text>
</comment>
<dbReference type="FunFam" id="3.60.150.10:FF:000002">
    <property type="entry name" value="Chorismate synthase"/>
    <property type="match status" value="1"/>
</dbReference>
<comment type="cofactor">
    <cofactor evidence="11 12">
        <name>FMNH2</name>
        <dbReference type="ChEBI" id="CHEBI:57618"/>
    </cofactor>
    <text evidence="11 12">Reduced FMN (FMNH(2)).</text>
</comment>
<dbReference type="PANTHER" id="PTHR21085">
    <property type="entry name" value="CHORISMATE SYNTHASE"/>
    <property type="match status" value="1"/>
</dbReference>
<comment type="subunit">
    <text evidence="11">Homotetramer.</text>
</comment>
<feature type="binding site" evidence="11">
    <location>
        <begin position="135"/>
        <end position="137"/>
    </location>
    <ligand>
        <name>FMN</name>
        <dbReference type="ChEBI" id="CHEBI:58210"/>
    </ligand>
</feature>
<evidence type="ECO:0000256" key="12">
    <source>
        <dbReference type="RuleBase" id="RU000605"/>
    </source>
</evidence>
<evidence type="ECO:0000256" key="9">
    <source>
        <dbReference type="ARBA" id="ARBA00023141"/>
    </source>
</evidence>
<keyword evidence="4 11" id="KW-0028">Amino-acid biosynthesis</keyword>
<dbReference type="PANTHER" id="PTHR21085:SF0">
    <property type="entry name" value="CHORISMATE SYNTHASE"/>
    <property type="match status" value="1"/>
</dbReference>
<dbReference type="AlphaFoldDB" id="A0A3P1TE69"/>
<accession>A0A3P1TE69</accession>
<dbReference type="PIRSF" id="PIRSF001456">
    <property type="entry name" value="Chorismate_synth"/>
    <property type="match status" value="1"/>
</dbReference>
<dbReference type="EC" id="4.2.3.5" evidence="3 11"/>
<keyword evidence="9 11" id="KW-0057">Aromatic amino acid biosynthesis</keyword>
<dbReference type="SUPFAM" id="SSF103263">
    <property type="entry name" value="Chorismate synthase, AroC"/>
    <property type="match status" value="1"/>
</dbReference>
<comment type="pathway">
    <text evidence="1 11 12">Metabolic intermediate biosynthesis; chorismate biosynthesis; chorismate from D-erythrose 4-phosphate and phosphoenolpyruvate: step 7/7.</text>
</comment>
<keyword evidence="5 11" id="KW-0285">Flavoprotein</keyword>
<dbReference type="Pfam" id="PF01264">
    <property type="entry name" value="Chorismate_synt"/>
    <property type="match status" value="1"/>
</dbReference>
<dbReference type="GO" id="GO:0005829">
    <property type="term" value="C:cytosol"/>
    <property type="evidence" value="ECO:0007669"/>
    <property type="project" value="TreeGrafter"/>
</dbReference>
<gene>
    <name evidence="11" type="primary">aroC</name>
    <name evidence="13" type="ORF">EII34_01565</name>
</gene>
<dbReference type="OrthoDB" id="9771806at2"/>
<evidence type="ECO:0000256" key="4">
    <source>
        <dbReference type="ARBA" id="ARBA00022605"/>
    </source>
</evidence>